<feature type="transmembrane region" description="Helical" evidence="1">
    <location>
        <begin position="12"/>
        <end position="31"/>
    </location>
</feature>
<dbReference type="Proteomes" id="UP001221142">
    <property type="component" value="Unassembled WGS sequence"/>
</dbReference>
<reference evidence="2" key="1">
    <citation type="submission" date="2023-03" db="EMBL/GenBank/DDBJ databases">
        <title>Massive genome expansion in bonnet fungi (Mycena s.s.) driven by repeated elements and novel gene families across ecological guilds.</title>
        <authorList>
            <consortium name="Lawrence Berkeley National Laboratory"/>
            <person name="Harder C.B."/>
            <person name="Miyauchi S."/>
            <person name="Viragh M."/>
            <person name="Kuo A."/>
            <person name="Thoen E."/>
            <person name="Andreopoulos B."/>
            <person name="Lu D."/>
            <person name="Skrede I."/>
            <person name="Drula E."/>
            <person name="Henrissat B."/>
            <person name="Morin E."/>
            <person name="Kohler A."/>
            <person name="Barry K."/>
            <person name="LaButti K."/>
            <person name="Morin E."/>
            <person name="Salamov A."/>
            <person name="Lipzen A."/>
            <person name="Mereny Z."/>
            <person name="Hegedus B."/>
            <person name="Baldrian P."/>
            <person name="Stursova M."/>
            <person name="Weitz H."/>
            <person name="Taylor A."/>
            <person name="Grigoriev I.V."/>
            <person name="Nagy L.G."/>
            <person name="Martin F."/>
            <person name="Kauserud H."/>
        </authorList>
    </citation>
    <scope>NUCLEOTIDE SEQUENCE</scope>
    <source>
        <strain evidence="2">9284</strain>
    </source>
</reference>
<dbReference type="EMBL" id="JARKIF010000033">
    <property type="protein sequence ID" value="KAJ7611171.1"/>
    <property type="molecule type" value="Genomic_DNA"/>
</dbReference>
<evidence type="ECO:0000313" key="2">
    <source>
        <dbReference type="EMBL" id="KAJ7611171.1"/>
    </source>
</evidence>
<keyword evidence="1" id="KW-0472">Membrane</keyword>
<organism evidence="2 3">
    <name type="scientific">Roridomyces roridus</name>
    <dbReference type="NCBI Taxonomy" id="1738132"/>
    <lineage>
        <taxon>Eukaryota</taxon>
        <taxon>Fungi</taxon>
        <taxon>Dikarya</taxon>
        <taxon>Basidiomycota</taxon>
        <taxon>Agaricomycotina</taxon>
        <taxon>Agaricomycetes</taxon>
        <taxon>Agaricomycetidae</taxon>
        <taxon>Agaricales</taxon>
        <taxon>Marasmiineae</taxon>
        <taxon>Mycenaceae</taxon>
        <taxon>Roridomyces</taxon>
    </lineage>
</organism>
<dbReference type="PANTHER" id="PTHR36124">
    <property type="match status" value="1"/>
</dbReference>
<comment type="caution">
    <text evidence="2">The sequence shown here is derived from an EMBL/GenBank/DDBJ whole genome shotgun (WGS) entry which is preliminary data.</text>
</comment>
<sequence length="412" mass="46767">MSLPLPSSLSSLTSITAALCVLAYLLLVRTLRWRRYNAIHNKYMHKLHSKTLTPAEAQEVAQLAAMYDMPTLSGYSVAFALFKTYGIPTISQILLDTKQLGSQASVARRYADTEILIASWMTCPLAGSTLSAGPDAKNDPRASLALARVNWLHQKYKISNDDYLYTLGLFMFEPTTWAKKWGWRELSPLEKYASYVYWCEIGRKLNITDIPSSPEAFKAWIEEYESAHMLPAESNHSVAVHTTGELLFPIPRIFGLRAFAEGMVRGVLEDRVRIAMLEPEAPAYAKPLINALMAVFAFTEKNLLLPRWRPYTFVPMEMPKEPSKRQYPTKWTSRPWYKPKGRGLWALTDRLLVLIGKHDDIPREEYGSDGYRILELGPLRYAQDGHEEVFKMAGELQGCPVAQVWKGDNVKV</sequence>
<proteinExistence type="predicted"/>
<evidence type="ECO:0000313" key="3">
    <source>
        <dbReference type="Proteomes" id="UP001221142"/>
    </source>
</evidence>
<keyword evidence="1" id="KW-1133">Transmembrane helix</keyword>
<name>A0AAD7B622_9AGAR</name>
<evidence type="ECO:0000256" key="1">
    <source>
        <dbReference type="SAM" id="Phobius"/>
    </source>
</evidence>
<evidence type="ECO:0008006" key="4">
    <source>
        <dbReference type="Google" id="ProtNLM"/>
    </source>
</evidence>
<dbReference type="PANTHER" id="PTHR36124:SF1">
    <property type="entry name" value="ER-BOUND OXYGENASE MPAB_MPAB'_RUBBER OXYGENASE CATALYTIC DOMAIN-CONTAINING PROTEIN"/>
    <property type="match status" value="1"/>
</dbReference>
<gene>
    <name evidence="2" type="ORF">FB45DRAFT_993325</name>
</gene>
<dbReference type="AlphaFoldDB" id="A0AAD7B622"/>
<accession>A0AAD7B622</accession>
<dbReference type="InterPro" id="IPR046366">
    <property type="entry name" value="MPAB"/>
</dbReference>
<dbReference type="GO" id="GO:0016491">
    <property type="term" value="F:oxidoreductase activity"/>
    <property type="evidence" value="ECO:0007669"/>
    <property type="project" value="InterPro"/>
</dbReference>
<keyword evidence="1" id="KW-0812">Transmembrane</keyword>
<protein>
    <recommendedName>
        <fullName evidence="4">ER-bound oxygenase mpaB/mpaB'/Rubber oxygenase catalytic domain-containing protein</fullName>
    </recommendedName>
</protein>
<keyword evidence="3" id="KW-1185">Reference proteome</keyword>